<proteinExistence type="predicted"/>
<name>A0AAW6SXR5_9BACI</name>
<reference evidence="1" key="1">
    <citation type="submission" date="2023-03" db="EMBL/GenBank/DDBJ databases">
        <title>Bacterial isolates from washroom surfaces on a university campus.</title>
        <authorList>
            <person name="Holman D.B."/>
            <person name="Gzyl K.E."/>
            <person name="Taheri A.E."/>
        </authorList>
    </citation>
    <scope>NUCLEOTIDE SEQUENCE</scope>
    <source>
        <strain evidence="1">RD03</strain>
    </source>
</reference>
<dbReference type="Proteomes" id="UP001159179">
    <property type="component" value="Unassembled WGS sequence"/>
</dbReference>
<gene>
    <name evidence="1" type="ORF">P5X88_11910</name>
</gene>
<evidence type="ECO:0000313" key="1">
    <source>
        <dbReference type="EMBL" id="MDH5161647.1"/>
    </source>
</evidence>
<organism evidence="1 2">
    <name type="scientific">Heyndrickxia oleronia</name>
    <dbReference type="NCBI Taxonomy" id="38875"/>
    <lineage>
        <taxon>Bacteria</taxon>
        <taxon>Bacillati</taxon>
        <taxon>Bacillota</taxon>
        <taxon>Bacilli</taxon>
        <taxon>Bacillales</taxon>
        <taxon>Bacillaceae</taxon>
        <taxon>Heyndrickxia</taxon>
    </lineage>
</organism>
<accession>A0AAW6SXR5</accession>
<dbReference type="AlphaFoldDB" id="A0AAW6SXR5"/>
<protein>
    <submittedName>
        <fullName evidence="1">Uncharacterized protein</fullName>
    </submittedName>
</protein>
<evidence type="ECO:0000313" key="2">
    <source>
        <dbReference type="Proteomes" id="UP001159179"/>
    </source>
</evidence>
<comment type="caution">
    <text evidence="1">The sequence shown here is derived from an EMBL/GenBank/DDBJ whole genome shotgun (WGS) entry which is preliminary data.</text>
</comment>
<sequence length="170" mass="19894">MLTAVAHLRRMNFWTSQYYCDSEERRMNGLSLTNYLGCNFILPTNNFSSNNMIIIGNNFSDHSNRKNVRKHMTTQNIYEISTSENVGICLDRQESKISPHNYQKELRALKALLDMLDNYLDNGDYCELYTCWVGEELEERNIELDQTIILGDLKINNVEIKENTLITIRK</sequence>
<dbReference type="EMBL" id="JAROYP010000006">
    <property type="protein sequence ID" value="MDH5161647.1"/>
    <property type="molecule type" value="Genomic_DNA"/>
</dbReference>
<dbReference type="RefSeq" id="WP_280616793.1">
    <property type="nucleotide sequence ID" value="NZ_JAROYP010000006.1"/>
</dbReference>